<comment type="subcellular location">
    <subcellularLocation>
        <location evidence="1">Nucleus</location>
        <location evidence="1">Nucleolus</location>
    </subcellularLocation>
</comment>
<keyword evidence="4" id="KW-0863">Zinc-finger</keyword>
<reference evidence="11 12" key="1">
    <citation type="submission" date="2008-07" db="EMBL/GenBank/DDBJ databases">
        <authorList>
            <person name="El-Sayed N."/>
            <person name="Caler E."/>
            <person name="Inman J."/>
            <person name="Amedeo P."/>
            <person name="Hass B."/>
            <person name="Wortman J."/>
        </authorList>
    </citation>
    <scope>NUCLEOTIDE SEQUENCE [LARGE SCALE GENOMIC DNA]</scope>
    <source>
        <strain evidence="12">ATCC 50983 / TXsc</strain>
    </source>
</reference>
<evidence type="ECO:0000256" key="3">
    <source>
        <dbReference type="ARBA" id="ARBA00022723"/>
    </source>
</evidence>
<proteinExistence type="inferred from homology"/>
<accession>C5KAS0</accession>
<dbReference type="PANTHER" id="PTHR31576">
    <property type="entry name" value="TATA BOX-BINDING PROTEIN-ASSOCIATED FACTOR RNA POLYMERASE I SUBUNIT B"/>
    <property type="match status" value="1"/>
</dbReference>
<dbReference type="AlphaFoldDB" id="C5KAS0"/>
<dbReference type="PANTHER" id="PTHR31576:SF2">
    <property type="entry name" value="TATA BOX-BINDING PROTEIN-ASSOCIATED FACTOR RNA POLYMERASE I SUBUNIT B"/>
    <property type="match status" value="1"/>
</dbReference>
<dbReference type="GO" id="GO:0008270">
    <property type="term" value="F:zinc ion binding"/>
    <property type="evidence" value="ECO:0007669"/>
    <property type="project" value="UniProtKB-KW"/>
</dbReference>
<dbReference type="OMA" id="HEVEYFP"/>
<gene>
    <name evidence="11" type="ORF">Pmar_PMAR005151</name>
</gene>
<evidence type="ECO:0000256" key="4">
    <source>
        <dbReference type="ARBA" id="ARBA00022771"/>
    </source>
</evidence>
<evidence type="ECO:0000256" key="9">
    <source>
        <dbReference type="ARBA" id="ARBA00023242"/>
    </source>
</evidence>
<keyword evidence="12" id="KW-1185">Reference proteome</keyword>
<keyword evidence="8" id="KW-0804">Transcription</keyword>
<keyword evidence="3" id="KW-0479">Metal-binding</keyword>
<keyword evidence="6" id="KW-0805">Transcription regulation</keyword>
<dbReference type="OrthoDB" id="10063692at2759"/>
<dbReference type="GeneID" id="9048900"/>
<keyword evidence="9" id="KW-0539">Nucleus</keyword>
<sequence>MFKKLFGSSSSKKKKRQESSPAPAPLTLKKPRLAPKTPDGAAQGEPSSAYLEKKKSKQACATCGSTEFRESADWGYLICAVCGEASSQRIEEQEFDETEQRGVIRRMNISNMTKKDPNAKRLKREPSGVVRGRTVELRSQEELVYCFQLCLRRVAQEVCDIMELAKPARKRVMDNTRDAWREYLELAATDRVGGGPRGAISKVFYDRHINSRAYGSRFFEPVSTTASNKRMGMVVTKFEERNPEGVTRLVMSANARGLIRALEARKLQAPPEAMTTRRGRAVQLEEGEMADLLYEHDWLAMRWKRPTDEALPSALLDRSGRLKDTDYEGRRFAVHLKFKKEREKAEKKWALEEDLKLAIEADLGHSIESSSTGAEATPSPEVDTAASLTSEESSEEDMPLAVFQTLSVGDHSSEEGSATTEEDVAQVAVTAPDSTPEMVSTGMTPSTPEIDFDDPAGLNESAAGLILPAMDFALLLSLVLLALRRAHVGVVSGKMIEWILTGAVDYNRLHVLLPPELNPMNFHPEIEGSSSVLRPRYLPCSYQLDMILLSLRDRFNMAVPPLPLDRLIINTLEAIGFSECIELALKLLDWLVDPACPLHEVEYFPSYPFGYLYSMSNKAEDVLRPEETEPLDPPIHGVCSPTLTCAALVVIAVKLSVPGLYDDGPDVLPKTYQLSLNCVRWWNNFTSEERMDFLAYCQEELFSDYRPCLAPELQERLRPQWPYHPLKCQRGTRPALQVSESPPSQYRTFYRSRGACRIDFDNGQMPPVYAWLLDSVCSVLHTDSDDLDREISSLEDWLFKREAPARQKGDG</sequence>
<dbReference type="Proteomes" id="UP000007800">
    <property type="component" value="Unassembled WGS sequence"/>
</dbReference>
<feature type="compositionally biased region" description="Low complexity" evidence="10">
    <location>
        <begin position="1"/>
        <end position="10"/>
    </location>
</feature>
<dbReference type="RefSeq" id="XP_002786450.1">
    <property type="nucleotide sequence ID" value="XM_002786404.1"/>
</dbReference>
<comment type="similarity">
    <text evidence="2">Belongs to the RRN7/TAF1B family.</text>
</comment>
<protein>
    <submittedName>
        <fullName evidence="11">Uncharacterized protein</fullName>
    </submittedName>
</protein>
<evidence type="ECO:0000256" key="6">
    <source>
        <dbReference type="ARBA" id="ARBA00023015"/>
    </source>
</evidence>
<dbReference type="EMBL" id="GG671811">
    <property type="protein sequence ID" value="EER18246.1"/>
    <property type="molecule type" value="Genomic_DNA"/>
</dbReference>
<feature type="region of interest" description="Disordered" evidence="10">
    <location>
        <begin position="367"/>
        <end position="398"/>
    </location>
</feature>
<keyword evidence="5" id="KW-0862">Zinc</keyword>
<feature type="region of interest" description="Disordered" evidence="10">
    <location>
        <begin position="1"/>
        <end position="51"/>
    </location>
</feature>
<dbReference type="GO" id="GO:0070860">
    <property type="term" value="C:RNA polymerase I core factor complex"/>
    <property type="evidence" value="ECO:0007669"/>
    <property type="project" value="InterPro"/>
</dbReference>
<evidence type="ECO:0000256" key="5">
    <source>
        <dbReference type="ARBA" id="ARBA00022833"/>
    </source>
</evidence>
<dbReference type="InterPro" id="IPR033599">
    <property type="entry name" value="TAF1B/Rrn7"/>
</dbReference>
<evidence type="ECO:0000256" key="1">
    <source>
        <dbReference type="ARBA" id="ARBA00004604"/>
    </source>
</evidence>
<dbReference type="GO" id="GO:0001164">
    <property type="term" value="F:RNA polymerase I core promoter sequence-specific DNA binding"/>
    <property type="evidence" value="ECO:0007669"/>
    <property type="project" value="InterPro"/>
</dbReference>
<name>C5KAS0_PERM5</name>
<evidence type="ECO:0000313" key="11">
    <source>
        <dbReference type="EMBL" id="EER18246.1"/>
    </source>
</evidence>
<dbReference type="GO" id="GO:0042790">
    <property type="term" value="P:nucleolar large rRNA transcription by RNA polymerase I"/>
    <property type="evidence" value="ECO:0007669"/>
    <property type="project" value="TreeGrafter"/>
</dbReference>
<evidence type="ECO:0000256" key="10">
    <source>
        <dbReference type="SAM" id="MobiDB-lite"/>
    </source>
</evidence>
<keyword evidence="7" id="KW-0238">DNA-binding</keyword>
<organism evidence="12">
    <name type="scientific">Perkinsus marinus (strain ATCC 50983 / TXsc)</name>
    <dbReference type="NCBI Taxonomy" id="423536"/>
    <lineage>
        <taxon>Eukaryota</taxon>
        <taxon>Sar</taxon>
        <taxon>Alveolata</taxon>
        <taxon>Perkinsozoa</taxon>
        <taxon>Perkinsea</taxon>
        <taxon>Perkinsida</taxon>
        <taxon>Perkinsidae</taxon>
        <taxon>Perkinsus</taxon>
    </lineage>
</organism>
<evidence type="ECO:0000313" key="12">
    <source>
        <dbReference type="Proteomes" id="UP000007800"/>
    </source>
</evidence>
<dbReference type="InParanoid" id="C5KAS0"/>
<evidence type="ECO:0000256" key="7">
    <source>
        <dbReference type="ARBA" id="ARBA00023125"/>
    </source>
</evidence>
<evidence type="ECO:0000256" key="8">
    <source>
        <dbReference type="ARBA" id="ARBA00023163"/>
    </source>
</evidence>
<evidence type="ECO:0000256" key="2">
    <source>
        <dbReference type="ARBA" id="ARBA00006899"/>
    </source>
</evidence>